<dbReference type="Gene3D" id="1.10.40.30">
    <property type="entry name" value="Fumarase/aspartase (C-terminal domain)"/>
    <property type="match status" value="1"/>
</dbReference>
<dbReference type="Proteomes" id="UP000663829">
    <property type="component" value="Unassembled WGS sequence"/>
</dbReference>
<dbReference type="SUPFAM" id="SSF48557">
    <property type="entry name" value="L-aspartase-like"/>
    <property type="match status" value="1"/>
</dbReference>
<dbReference type="GO" id="GO:0006099">
    <property type="term" value="P:tricarboxylic acid cycle"/>
    <property type="evidence" value="ECO:0007669"/>
    <property type="project" value="UniProtKB-UniPathway"/>
</dbReference>
<gene>
    <name evidence="7" type="ORF">GPM918_LOCUS19600</name>
    <name evidence="6" type="ORF">OVA965_LOCUS12454</name>
    <name evidence="9" type="ORF">SRO942_LOCUS19597</name>
    <name evidence="8" type="ORF">TMI583_LOCUS12458</name>
</gene>
<accession>A0A814QGP6</accession>
<feature type="domain" description="Fumarase C C-terminal" evidence="5">
    <location>
        <begin position="433"/>
        <end position="485"/>
    </location>
</feature>
<dbReference type="EMBL" id="CAJOBA010005016">
    <property type="protein sequence ID" value="CAF3730465.1"/>
    <property type="molecule type" value="Genomic_DNA"/>
</dbReference>
<evidence type="ECO:0000259" key="5">
    <source>
        <dbReference type="Pfam" id="PF10415"/>
    </source>
</evidence>
<proteinExistence type="inferred from homology"/>
<dbReference type="EC" id="4.2.1.2" evidence="2"/>
<feature type="domain" description="Fumarate lyase N-terminal" evidence="4">
    <location>
        <begin position="36"/>
        <end position="367"/>
    </location>
</feature>
<dbReference type="FunFam" id="1.10.40.30:FF:000002">
    <property type="entry name" value="Fumarate hydratase class II"/>
    <property type="match status" value="1"/>
</dbReference>
<dbReference type="Proteomes" id="UP000677228">
    <property type="component" value="Unassembled WGS sequence"/>
</dbReference>
<dbReference type="Pfam" id="PF10415">
    <property type="entry name" value="FumaraseC_C"/>
    <property type="match status" value="1"/>
</dbReference>
<keyword evidence="3" id="KW-0456">Lyase</keyword>
<dbReference type="GO" id="GO:0004333">
    <property type="term" value="F:fumarate hydratase activity"/>
    <property type="evidence" value="ECO:0007669"/>
    <property type="project" value="UniProtKB-EC"/>
</dbReference>
<protein>
    <recommendedName>
        <fullName evidence="2">fumarate hydratase</fullName>
        <ecNumber evidence="2">4.2.1.2</ecNumber>
    </recommendedName>
</protein>
<dbReference type="AlphaFoldDB" id="A0A814QGP6"/>
<dbReference type="GO" id="GO:0006106">
    <property type="term" value="P:fumarate metabolic process"/>
    <property type="evidence" value="ECO:0007669"/>
    <property type="project" value="InterPro"/>
</dbReference>
<dbReference type="InterPro" id="IPR008948">
    <property type="entry name" value="L-Aspartase-like"/>
</dbReference>
<dbReference type="PANTHER" id="PTHR11444">
    <property type="entry name" value="ASPARTATEAMMONIA/ARGININOSUCCINATE/ADENYLOSUCCINATE LYASE"/>
    <property type="match status" value="1"/>
</dbReference>
<dbReference type="GO" id="GO:0006108">
    <property type="term" value="P:malate metabolic process"/>
    <property type="evidence" value="ECO:0007669"/>
    <property type="project" value="TreeGrafter"/>
</dbReference>
<dbReference type="InterPro" id="IPR000362">
    <property type="entry name" value="Fumarate_lyase_fam"/>
</dbReference>
<dbReference type="NCBIfam" id="TIGR00979">
    <property type="entry name" value="fumC_II"/>
    <property type="match status" value="1"/>
</dbReference>
<evidence type="ECO:0000313" key="6">
    <source>
        <dbReference type="EMBL" id="CAF0957380.1"/>
    </source>
</evidence>
<dbReference type="NCBIfam" id="NF008909">
    <property type="entry name" value="PRK12273.1"/>
    <property type="match status" value="1"/>
</dbReference>
<dbReference type="InterPro" id="IPR024083">
    <property type="entry name" value="Fumarase/histidase_N"/>
</dbReference>
<evidence type="ECO:0000256" key="3">
    <source>
        <dbReference type="ARBA" id="ARBA00023239"/>
    </source>
</evidence>
<evidence type="ECO:0000256" key="2">
    <source>
        <dbReference type="ARBA" id="ARBA00012921"/>
    </source>
</evidence>
<dbReference type="OrthoDB" id="1738025at2759"/>
<reference evidence="7" key="1">
    <citation type="submission" date="2021-02" db="EMBL/GenBank/DDBJ databases">
        <authorList>
            <person name="Nowell W R."/>
        </authorList>
    </citation>
    <scope>NUCLEOTIDE SEQUENCE</scope>
</reference>
<evidence type="ECO:0000313" key="7">
    <source>
        <dbReference type="EMBL" id="CAF1119093.1"/>
    </source>
</evidence>
<dbReference type="PRINTS" id="PR00149">
    <property type="entry name" value="FUMRATELYASE"/>
</dbReference>
<dbReference type="InterPro" id="IPR022761">
    <property type="entry name" value="Fumarate_lyase_N"/>
</dbReference>
<dbReference type="UniPathway" id="UPA00223">
    <property type="reaction ID" value="UER01007"/>
</dbReference>
<comment type="similarity">
    <text evidence="1">Belongs to the class-II fumarase/aspartase family. Fumarase subfamily.</text>
</comment>
<organism evidence="7 10">
    <name type="scientific">Didymodactylos carnosus</name>
    <dbReference type="NCBI Taxonomy" id="1234261"/>
    <lineage>
        <taxon>Eukaryota</taxon>
        <taxon>Metazoa</taxon>
        <taxon>Spiralia</taxon>
        <taxon>Gnathifera</taxon>
        <taxon>Rotifera</taxon>
        <taxon>Eurotatoria</taxon>
        <taxon>Bdelloidea</taxon>
        <taxon>Philodinida</taxon>
        <taxon>Philodinidae</taxon>
        <taxon>Didymodactylos</taxon>
    </lineage>
</organism>
<dbReference type="EMBL" id="CAJNOK010005011">
    <property type="protein sequence ID" value="CAF0957380.1"/>
    <property type="molecule type" value="Genomic_DNA"/>
</dbReference>
<dbReference type="HAMAP" id="MF_00743">
    <property type="entry name" value="FumaraseC"/>
    <property type="match status" value="1"/>
</dbReference>
<dbReference type="FunFam" id="1.10.275.10:FF:000001">
    <property type="entry name" value="Fumarate hydratase, mitochondrial"/>
    <property type="match status" value="1"/>
</dbReference>
<dbReference type="GO" id="GO:0005739">
    <property type="term" value="C:mitochondrion"/>
    <property type="evidence" value="ECO:0007669"/>
    <property type="project" value="TreeGrafter"/>
</dbReference>
<sequence length="485" mass="53064">MNLSEVTIIQSMEAHNLMKEELVNNPETRTESDTFGPINVPSNRYYGAQTARSMIHFNIGVPTDRMPLPLIEAFGLLKKACAIVNQQYGLDKKLADGIIQACEEVAEGKLNDNFPLSVWQTGSGTQTNMNVNEVISNRSIEILGGQLGTKKPVHPNDHVNMSQSSNDTFPTAMHVAAALELNRQLYPALKHLHDELKKKQEQFQHIYKIGRTHLQDAVPMTLGQEFSGYTHQVKMGIERLKTCETRLYELAIGGTAVGTGINTPKGFGKSVAKALHDITKLPFVDAPNKFEALATHDTMVELSGSLNTLAVSLMKIGNDIRLLGSGPRCGIGELVLPENEPGSSIMPGKVNPTQCEALTMVAAQVIGNHVAVTVGGSMGHFELNVFKPLIIKNVLQSIRILSDVCKSFTHHCVIGIEANTPVLTRYMKESLMLVTALNPVIGYDKAAKIAKKAHKEGTTLKEATLQLGFLTEEEFDKHVNPKDMV</sequence>
<dbReference type="Proteomes" id="UP000681722">
    <property type="component" value="Unassembled WGS sequence"/>
</dbReference>
<dbReference type="Gene3D" id="1.10.275.10">
    <property type="entry name" value="Fumarase/aspartase (N-terminal domain)"/>
    <property type="match status" value="1"/>
</dbReference>
<dbReference type="PROSITE" id="PS00163">
    <property type="entry name" value="FUMARATE_LYASES"/>
    <property type="match status" value="1"/>
</dbReference>
<dbReference type="InterPro" id="IPR005677">
    <property type="entry name" value="Fum_hydII"/>
</dbReference>
<dbReference type="Gene3D" id="1.20.200.10">
    <property type="entry name" value="Fumarase/aspartase (Central domain)"/>
    <property type="match status" value="1"/>
</dbReference>
<dbReference type="PANTHER" id="PTHR11444:SF1">
    <property type="entry name" value="FUMARATE HYDRATASE, MITOCHONDRIAL"/>
    <property type="match status" value="1"/>
</dbReference>
<dbReference type="InterPro" id="IPR020557">
    <property type="entry name" value="Fumarate_lyase_CS"/>
</dbReference>
<evidence type="ECO:0000313" key="10">
    <source>
        <dbReference type="Proteomes" id="UP000663829"/>
    </source>
</evidence>
<dbReference type="Proteomes" id="UP000682733">
    <property type="component" value="Unassembled WGS sequence"/>
</dbReference>
<evidence type="ECO:0000313" key="8">
    <source>
        <dbReference type="EMBL" id="CAF3730465.1"/>
    </source>
</evidence>
<evidence type="ECO:0000313" key="9">
    <source>
        <dbReference type="EMBL" id="CAF3882783.1"/>
    </source>
</evidence>
<dbReference type="Pfam" id="PF00206">
    <property type="entry name" value="Lyase_1"/>
    <property type="match status" value="1"/>
</dbReference>
<dbReference type="InterPro" id="IPR018951">
    <property type="entry name" value="Fumarase_C_C"/>
</dbReference>
<keyword evidence="10" id="KW-1185">Reference proteome</keyword>
<name>A0A814QGP6_9BILA</name>
<evidence type="ECO:0000256" key="1">
    <source>
        <dbReference type="ARBA" id="ARBA00009084"/>
    </source>
</evidence>
<comment type="caution">
    <text evidence="7">The sequence shown here is derived from an EMBL/GenBank/DDBJ whole genome shotgun (WGS) entry which is preliminary data.</text>
</comment>
<dbReference type="EMBL" id="CAJOBC010005988">
    <property type="protein sequence ID" value="CAF3882783.1"/>
    <property type="molecule type" value="Genomic_DNA"/>
</dbReference>
<dbReference type="FunFam" id="1.20.200.10:FF:000001">
    <property type="entry name" value="Fumarate hydratase, mitochondrial"/>
    <property type="match status" value="1"/>
</dbReference>
<dbReference type="CDD" id="cd01362">
    <property type="entry name" value="Fumarase_classII"/>
    <property type="match status" value="1"/>
</dbReference>
<dbReference type="EMBL" id="CAJNOQ010005988">
    <property type="protein sequence ID" value="CAF1119093.1"/>
    <property type="molecule type" value="Genomic_DNA"/>
</dbReference>
<evidence type="ECO:0000259" key="4">
    <source>
        <dbReference type="Pfam" id="PF00206"/>
    </source>
</evidence>